<dbReference type="EMBL" id="BAVS01000004">
    <property type="protein sequence ID" value="GAE92345.1"/>
    <property type="molecule type" value="Genomic_DNA"/>
</dbReference>
<dbReference type="AlphaFoldDB" id="W4VG23"/>
<evidence type="ECO:0000256" key="2">
    <source>
        <dbReference type="ARBA" id="ARBA00023002"/>
    </source>
</evidence>
<name>W4VG23_9BACI</name>
<gene>
    <name evidence="4" type="ORF">JCM21714_1336</name>
</gene>
<dbReference type="GO" id="GO:0016491">
    <property type="term" value="F:oxidoreductase activity"/>
    <property type="evidence" value="ECO:0007669"/>
    <property type="project" value="UniProtKB-KW"/>
</dbReference>
<keyword evidence="2" id="KW-0560">Oxidoreductase</keyword>
<protein>
    <submittedName>
        <fullName evidence="4">Myo-inositol 2-dehydrogenase</fullName>
    </submittedName>
</protein>
<evidence type="ECO:0000313" key="5">
    <source>
        <dbReference type="Proteomes" id="UP000019102"/>
    </source>
</evidence>
<comment type="caution">
    <text evidence="4">The sequence shown here is derived from an EMBL/GenBank/DDBJ whole genome shotgun (WGS) entry which is preliminary data.</text>
</comment>
<dbReference type="SUPFAM" id="SSF55347">
    <property type="entry name" value="Glyceraldehyde-3-phosphate dehydrogenase-like, C-terminal domain"/>
    <property type="match status" value="1"/>
</dbReference>
<dbReference type="Pfam" id="PF02894">
    <property type="entry name" value="GFO_IDH_MocA_C"/>
    <property type="match status" value="1"/>
</dbReference>
<dbReference type="PANTHER" id="PTHR43818:SF11">
    <property type="entry name" value="BCDNA.GH03377"/>
    <property type="match status" value="1"/>
</dbReference>
<dbReference type="InterPro" id="IPR004104">
    <property type="entry name" value="Gfo/Idh/MocA-like_OxRdtase_C"/>
</dbReference>
<evidence type="ECO:0000259" key="3">
    <source>
        <dbReference type="Pfam" id="PF02894"/>
    </source>
</evidence>
<proteinExistence type="inferred from homology"/>
<dbReference type="STRING" id="1298598.JCM21714_1336"/>
<dbReference type="PANTHER" id="PTHR43818">
    <property type="entry name" value="BCDNA.GH03377"/>
    <property type="match status" value="1"/>
</dbReference>
<dbReference type="eggNOG" id="COG0673">
    <property type="taxonomic scope" value="Bacteria"/>
</dbReference>
<evidence type="ECO:0000256" key="1">
    <source>
        <dbReference type="ARBA" id="ARBA00010928"/>
    </source>
</evidence>
<sequence>MARFLIGEFTEVTATMETFIKQRPIGEMTGGLSAKGNSDEMGEVTVDDAVAFIVRFENGALGTFEATRFAGGNRNKNKFEINGEKGSIRWDMENMNNLEVYFADDEEGTQGFRLINCTEEVHPYAKNYWPPGHIIGYEHTFIHVIDEFFRGIAEGYQPTPNFEDGVKNQLILEAIETSSKNKSWVTIEK</sequence>
<keyword evidence="5" id="KW-1185">Reference proteome</keyword>
<reference evidence="4 5" key="1">
    <citation type="journal article" date="2014" name="Genome Announc.">
        <title>Draft Genome Sequence of the Boron-Tolerant and Moderately Halotolerant Bacterium Gracilibacillus boraciitolerans JCM 21714T.</title>
        <authorList>
            <person name="Ahmed I."/>
            <person name="Oshima K."/>
            <person name="Suda W."/>
            <person name="Kitamura K."/>
            <person name="Iida T."/>
            <person name="Ohmori Y."/>
            <person name="Fujiwara T."/>
            <person name="Hattori M."/>
            <person name="Ohkuma M."/>
        </authorList>
    </citation>
    <scope>NUCLEOTIDE SEQUENCE [LARGE SCALE GENOMIC DNA]</scope>
    <source>
        <strain evidence="4 5">JCM 21714</strain>
    </source>
</reference>
<dbReference type="InterPro" id="IPR050463">
    <property type="entry name" value="Gfo/Idh/MocA_oxidrdct_glycsds"/>
</dbReference>
<accession>W4VG23</accession>
<dbReference type="Proteomes" id="UP000019102">
    <property type="component" value="Unassembled WGS sequence"/>
</dbReference>
<organism evidence="4 5">
    <name type="scientific">Gracilibacillus boraciitolerans JCM 21714</name>
    <dbReference type="NCBI Taxonomy" id="1298598"/>
    <lineage>
        <taxon>Bacteria</taxon>
        <taxon>Bacillati</taxon>
        <taxon>Bacillota</taxon>
        <taxon>Bacilli</taxon>
        <taxon>Bacillales</taxon>
        <taxon>Bacillaceae</taxon>
        <taxon>Gracilibacillus</taxon>
    </lineage>
</organism>
<feature type="domain" description="Gfo/Idh/MocA-like oxidoreductase C-terminal" evidence="3">
    <location>
        <begin position="1"/>
        <end position="187"/>
    </location>
</feature>
<evidence type="ECO:0000313" key="4">
    <source>
        <dbReference type="EMBL" id="GAE92345.1"/>
    </source>
</evidence>
<comment type="similarity">
    <text evidence="1">Belongs to the Gfo/Idh/MocA family.</text>
</comment>
<dbReference type="Gene3D" id="3.30.360.10">
    <property type="entry name" value="Dihydrodipicolinate Reductase, domain 2"/>
    <property type="match status" value="1"/>
</dbReference>